<feature type="transmembrane region" description="Helical" evidence="12">
    <location>
        <begin position="254"/>
        <end position="277"/>
    </location>
</feature>
<dbReference type="InterPro" id="IPR002523">
    <property type="entry name" value="MgTranspt_CorA/ZnTranspt_ZntB"/>
</dbReference>
<gene>
    <name evidence="12" type="primary">corA</name>
    <name evidence="13" type="ORF">SAMN05216243_1990</name>
</gene>
<dbReference type="PANTHER" id="PTHR46494:SF1">
    <property type="entry name" value="CORA FAMILY METAL ION TRANSPORTER (EUROFUNG)"/>
    <property type="match status" value="1"/>
</dbReference>
<dbReference type="CDD" id="cd12831">
    <property type="entry name" value="TmCorA-like_u2"/>
    <property type="match status" value="1"/>
</dbReference>
<reference evidence="13 14" key="1">
    <citation type="submission" date="2016-10" db="EMBL/GenBank/DDBJ databases">
        <authorList>
            <person name="de Groot N.N."/>
        </authorList>
    </citation>
    <scope>NUCLEOTIDE SEQUENCE [LARGE SCALE GENOMIC DNA]</scope>
    <source>
        <strain evidence="13 14">CGMCC 1.6502</strain>
    </source>
</reference>
<keyword evidence="14" id="KW-1185">Reference proteome</keyword>
<evidence type="ECO:0000256" key="3">
    <source>
        <dbReference type="ARBA" id="ARBA00022448"/>
    </source>
</evidence>
<dbReference type="STRING" id="407036.SAMN05216243_1990"/>
<protein>
    <recommendedName>
        <fullName evidence="12">Magnesium transport protein CorA</fullName>
    </recommendedName>
</protein>
<accession>A0A1G8ZGB4</accession>
<keyword evidence="3 12" id="KW-0813">Transport</keyword>
<dbReference type="RefSeq" id="WP_093213546.1">
    <property type="nucleotide sequence ID" value="NZ_FNFL01000003.1"/>
</dbReference>
<evidence type="ECO:0000256" key="8">
    <source>
        <dbReference type="ARBA" id="ARBA00023065"/>
    </source>
</evidence>
<evidence type="ECO:0000256" key="9">
    <source>
        <dbReference type="ARBA" id="ARBA00023136"/>
    </source>
</evidence>
<dbReference type="InterPro" id="IPR045863">
    <property type="entry name" value="CorA_TM1_TM2"/>
</dbReference>
<evidence type="ECO:0000256" key="6">
    <source>
        <dbReference type="ARBA" id="ARBA00022842"/>
    </source>
</evidence>
<evidence type="ECO:0000313" key="14">
    <source>
        <dbReference type="Proteomes" id="UP000198694"/>
    </source>
</evidence>
<organism evidence="13 14">
    <name type="scientific">Sediminibacillus albus</name>
    <dbReference type="NCBI Taxonomy" id="407036"/>
    <lineage>
        <taxon>Bacteria</taxon>
        <taxon>Bacillati</taxon>
        <taxon>Bacillota</taxon>
        <taxon>Bacilli</taxon>
        <taxon>Bacillales</taxon>
        <taxon>Bacillaceae</taxon>
        <taxon>Sediminibacillus</taxon>
    </lineage>
</organism>
<dbReference type="GO" id="GO:0005886">
    <property type="term" value="C:plasma membrane"/>
    <property type="evidence" value="ECO:0007669"/>
    <property type="project" value="UniProtKB-SubCell"/>
</dbReference>
<dbReference type="InterPro" id="IPR045861">
    <property type="entry name" value="CorA_cytoplasmic_dom"/>
</dbReference>
<dbReference type="PANTHER" id="PTHR46494">
    <property type="entry name" value="CORA FAMILY METAL ION TRANSPORTER (EUROFUNG)"/>
    <property type="match status" value="1"/>
</dbReference>
<keyword evidence="6 12" id="KW-0460">Magnesium</keyword>
<comment type="subcellular location">
    <subcellularLocation>
        <location evidence="1">Cell membrane</location>
        <topology evidence="1">Multi-pass membrane protein</topology>
    </subcellularLocation>
    <subcellularLocation>
        <location evidence="12">Membrane</location>
        <topology evidence="12">Multi-pass membrane protein</topology>
    </subcellularLocation>
</comment>
<evidence type="ECO:0000256" key="12">
    <source>
        <dbReference type="RuleBase" id="RU362010"/>
    </source>
</evidence>
<feature type="transmembrane region" description="Helical" evidence="12">
    <location>
        <begin position="289"/>
        <end position="309"/>
    </location>
</feature>
<comment type="function">
    <text evidence="11">Mediates influx of magnesium ions. Alternates between open and closed states. Activated by low cytoplasmic Mg(2+) levels. Inactive when cytoplasmic Mg(2+) levels are high.</text>
</comment>
<dbReference type="Gene3D" id="1.20.58.340">
    <property type="entry name" value="Magnesium transport protein CorA, transmembrane region"/>
    <property type="match status" value="2"/>
</dbReference>
<keyword evidence="8 12" id="KW-0406">Ion transport</keyword>
<dbReference type="Proteomes" id="UP000198694">
    <property type="component" value="Unassembled WGS sequence"/>
</dbReference>
<keyword evidence="7 12" id="KW-1133">Transmembrane helix</keyword>
<evidence type="ECO:0000256" key="10">
    <source>
        <dbReference type="ARBA" id="ARBA00034269"/>
    </source>
</evidence>
<keyword evidence="9 12" id="KW-0472">Membrane</keyword>
<comment type="similarity">
    <text evidence="2 12">Belongs to the CorA metal ion transporter (MIT) (TC 1.A.35) family.</text>
</comment>
<evidence type="ECO:0000256" key="11">
    <source>
        <dbReference type="ARBA" id="ARBA00045497"/>
    </source>
</evidence>
<comment type="catalytic activity">
    <reaction evidence="10">
        <text>Mg(2+)(in) = Mg(2+)(out)</text>
        <dbReference type="Rhea" id="RHEA:29827"/>
        <dbReference type="ChEBI" id="CHEBI:18420"/>
    </reaction>
</comment>
<evidence type="ECO:0000256" key="7">
    <source>
        <dbReference type="ARBA" id="ARBA00022989"/>
    </source>
</evidence>
<evidence type="ECO:0000256" key="2">
    <source>
        <dbReference type="ARBA" id="ARBA00009765"/>
    </source>
</evidence>
<evidence type="ECO:0000256" key="4">
    <source>
        <dbReference type="ARBA" id="ARBA00022475"/>
    </source>
</evidence>
<dbReference type="InterPro" id="IPR004488">
    <property type="entry name" value="Mg/Co-transport_prot_CorA"/>
</dbReference>
<keyword evidence="5 12" id="KW-0812">Transmembrane</keyword>
<dbReference type="EMBL" id="FNFL01000003">
    <property type="protein sequence ID" value="SDK14023.1"/>
    <property type="molecule type" value="Genomic_DNA"/>
</dbReference>
<dbReference type="GO" id="GO:0050897">
    <property type="term" value="F:cobalt ion binding"/>
    <property type="evidence" value="ECO:0007669"/>
    <property type="project" value="TreeGrafter"/>
</dbReference>
<evidence type="ECO:0000256" key="5">
    <source>
        <dbReference type="ARBA" id="ARBA00022692"/>
    </source>
</evidence>
<sequence length="316" mass="37865">MIRVAAVTENNEKITDIEISEVNFSAYKWWWIDFSEPTEEEIKQLDTSLHFHPLAIEDCIHSLQRPKLDYYDEFSFFVTHAVGAKELEQKEIDFFIGENYVVTFHHWDSAEINQVWSRLLKQEDINEWDEYRIFYEVMDKVVDNFFPIVYHLEDEINEVEENPGDKPMDVLLDHLFDLRHQLLRMRHTINPIRDLFYRMLSSHRLEGIRERREYFADIYDHLMKLSEMVASNREITNDIRDNFISINSYQQNKVIQVLTVITSIFAPLTFIAGIYGMNFVHMPELEWRYGYHASLAVMTLLTIAMILWFKKKGWFG</sequence>
<evidence type="ECO:0000313" key="13">
    <source>
        <dbReference type="EMBL" id="SDK14023.1"/>
    </source>
</evidence>
<keyword evidence="4 12" id="KW-1003">Cell membrane</keyword>
<dbReference type="SUPFAM" id="SSF144083">
    <property type="entry name" value="Magnesium transport protein CorA, transmembrane region"/>
    <property type="match status" value="1"/>
</dbReference>
<dbReference type="Pfam" id="PF01544">
    <property type="entry name" value="CorA"/>
    <property type="match status" value="1"/>
</dbReference>
<dbReference type="FunFam" id="1.20.58.340:FF:000004">
    <property type="entry name" value="Magnesium transport protein CorA"/>
    <property type="match status" value="1"/>
</dbReference>
<dbReference type="AlphaFoldDB" id="A0A1G8ZGB4"/>
<dbReference type="SUPFAM" id="SSF143865">
    <property type="entry name" value="CorA soluble domain-like"/>
    <property type="match status" value="1"/>
</dbReference>
<dbReference type="OrthoDB" id="9803416at2"/>
<dbReference type="GO" id="GO:0015087">
    <property type="term" value="F:cobalt ion transmembrane transporter activity"/>
    <property type="evidence" value="ECO:0007669"/>
    <property type="project" value="UniProtKB-UniRule"/>
</dbReference>
<dbReference type="Gene3D" id="3.30.460.20">
    <property type="entry name" value="CorA soluble domain-like"/>
    <property type="match status" value="1"/>
</dbReference>
<proteinExistence type="inferred from homology"/>
<dbReference type="NCBIfam" id="TIGR00383">
    <property type="entry name" value="corA"/>
    <property type="match status" value="1"/>
</dbReference>
<evidence type="ECO:0000256" key="1">
    <source>
        <dbReference type="ARBA" id="ARBA00004651"/>
    </source>
</evidence>
<dbReference type="GO" id="GO:0015095">
    <property type="term" value="F:magnesium ion transmembrane transporter activity"/>
    <property type="evidence" value="ECO:0007669"/>
    <property type="project" value="UniProtKB-UniRule"/>
</dbReference>
<name>A0A1G8ZGB4_9BACI</name>
<dbReference type="GO" id="GO:0000287">
    <property type="term" value="F:magnesium ion binding"/>
    <property type="evidence" value="ECO:0007669"/>
    <property type="project" value="TreeGrafter"/>
</dbReference>